<organism evidence="1 2">
    <name type="scientific">Aspergillus melleus</name>
    <dbReference type="NCBI Taxonomy" id="138277"/>
    <lineage>
        <taxon>Eukaryota</taxon>
        <taxon>Fungi</taxon>
        <taxon>Dikarya</taxon>
        <taxon>Ascomycota</taxon>
        <taxon>Pezizomycotina</taxon>
        <taxon>Eurotiomycetes</taxon>
        <taxon>Eurotiomycetidae</taxon>
        <taxon>Eurotiales</taxon>
        <taxon>Aspergillaceae</taxon>
        <taxon>Aspergillus</taxon>
        <taxon>Aspergillus subgen. Circumdati</taxon>
    </lineage>
</organism>
<gene>
    <name evidence="1" type="ORF">N8T08_004219</name>
</gene>
<dbReference type="Proteomes" id="UP001177260">
    <property type="component" value="Unassembled WGS sequence"/>
</dbReference>
<accession>A0ACC3B4T4</accession>
<name>A0ACC3B4T4_9EURO</name>
<sequence>MRRSGDYLWGAVHLSPFIKDGNGTWYPIIRRITHIAQRLGIDLVEKDEDDIDTSEYIPQPPKDRGSATTNGDTTRPEPQAEQEHQHSQAAAPVADQTTQNQDAPNQNVPNQEVPILVTAGGKMCIFCFQEGNMHPDLRSPADEIPPLLYRWSNIDSQGVNSRRLFQAGLFAEGTEYFHPNEVSQEEFNKHVENHLRIQESVTPFISTFKMMLAPIHRALRNEEGAIVSIIDRRKLSTPVYYAKNMIRTLDLRFRWYCGAAEYLVWGSIPKSAIICSFKATTLLRIARENHEFEDLLQFDNIASSLRCGKALHRVLGSGPGRLDHVTGAIIGRFLFQLGVPYENCQAVSYGMYNSWWMKRGVGSLEEFYRGVEDGYYALDQHLTPPPGMASTGDEEMPDDDISEMPEDSDSELTDNQILQTFDESPELLVNCQIPRVFQTSHQGSGISDMADVFDVFEGPGLPGLPEQLAEAHQSDDETVTNDDHRTSIDLFSIPSSPSPSPSPSPPPPAPAVIRLFDGATKQWIAQQNSDASSEPPGSSAETAISVNSNDEFDMIFSECKGESSVFGSSPPAALNELHLIPDEKPILALKDDNRSGSRFPATPINPRDRYPMTSIPRDRFAADRERVLHFWG</sequence>
<proteinExistence type="predicted"/>
<dbReference type="EMBL" id="JAOPJF010000024">
    <property type="protein sequence ID" value="KAK1145344.1"/>
    <property type="molecule type" value="Genomic_DNA"/>
</dbReference>
<evidence type="ECO:0000313" key="1">
    <source>
        <dbReference type="EMBL" id="KAK1145344.1"/>
    </source>
</evidence>
<reference evidence="1 2" key="1">
    <citation type="journal article" date="2023" name="ACS Omega">
        <title>Identification of the Neoaspergillic Acid Biosynthesis Gene Cluster by Establishing an In Vitro CRISPR-Ribonucleoprotein Genetic System in Aspergillus melleus.</title>
        <authorList>
            <person name="Yuan B."/>
            <person name="Grau M.F."/>
            <person name="Murata R.M."/>
            <person name="Torok T."/>
            <person name="Venkateswaran K."/>
            <person name="Stajich J.E."/>
            <person name="Wang C.C.C."/>
        </authorList>
    </citation>
    <scope>NUCLEOTIDE SEQUENCE [LARGE SCALE GENOMIC DNA]</scope>
    <source>
        <strain evidence="1 2">IMV 1140</strain>
    </source>
</reference>
<protein>
    <submittedName>
        <fullName evidence="1">Uncharacterized protein</fullName>
    </submittedName>
</protein>
<evidence type="ECO:0000313" key="2">
    <source>
        <dbReference type="Proteomes" id="UP001177260"/>
    </source>
</evidence>
<comment type="caution">
    <text evidence="1">The sequence shown here is derived from an EMBL/GenBank/DDBJ whole genome shotgun (WGS) entry which is preliminary data.</text>
</comment>
<keyword evidence="2" id="KW-1185">Reference proteome</keyword>